<reference evidence="17 18" key="1">
    <citation type="submission" date="2018-06" db="EMBL/GenBank/DDBJ databases">
        <authorList>
            <consortium name="Pathogen Informatics"/>
            <person name="Doyle S."/>
        </authorList>
    </citation>
    <scope>NUCLEOTIDE SEQUENCE [LARGE SCALE GENOMIC DNA]</scope>
    <source>
        <strain evidence="17 18">NCTC11343</strain>
    </source>
</reference>
<dbReference type="Gene3D" id="3.30.1950.10">
    <property type="entry name" value="wza like domain"/>
    <property type="match status" value="1"/>
</dbReference>
<evidence type="ECO:0000256" key="9">
    <source>
        <dbReference type="ARBA" id="ARBA00023065"/>
    </source>
</evidence>
<keyword evidence="10" id="KW-0626">Porin</keyword>
<keyword evidence="9" id="KW-0406">Ion transport</keyword>
<dbReference type="GO" id="GO:0009279">
    <property type="term" value="C:cell outer membrane"/>
    <property type="evidence" value="ECO:0007669"/>
    <property type="project" value="UniProtKB-SubCell"/>
</dbReference>
<dbReference type="Proteomes" id="UP000251241">
    <property type="component" value="Unassembled WGS sequence"/>
</dbReference>
<feature type="domain" description="Polysaccharide export protein N-terminal" evidence="15">
    <location>
        <begin position="43"/>
        <end position="145"/>
    </location>
</feature>
<evidence type="ECO:0000256" key="10">
    <source>
        <dbReference type="ARBA" id="ARBA00023114"/>
    </source>
</evidence>
<dbReference type="InterPro" id="IPR003715">
    <property type="entry name" value="Poly_export_N"/>
</dbReference>
<evidence type="ECO:0000256" key="8">
    <source>
        <dbReference type="ARBA" id="ARBA00023047"/>
    </source>
</evidence>
<evidence type="ECO:0000256" key="13">
    <source>
        <dbReference type="ARBA" id="ARBA00023237"/>
    </source>
</evidence>
<dbReference type="PANTHER" id="PTHR33619">
    <property type="entry name" value="POLYSACCHARIDE EXPORT PROTEIN GFCE-RELATED"/>
    <property type="match status" value="1"/>
</dbReference>
<evidence type="ECO:0000256" key="11">
    <source>
        <dbReference type="ARBA" id="ARBA00023136"/>
    </source>
</evidence>
<evidence type="ECO:0000256" key="14">
    <source>
        <dbReference type="ARBA" id="ARBA00023288"/>
    </source>
</evidence>
<gene>
    <name evidence="17" type="ORF">NCTC11343_03599</name>
</gene>
<evidence type="ECO:0000313" key="18">
    <source>
        <dbReference type="Proteomes" id="UP000251241"/>
    </source>
</evidence>
<accession>A0A2X2J2V6</accession>
<dbReference type="Pfam" id="PF22461">
    <property type="entry name" value="SLBB_2"/>
    <property type="match status" value="1"/>
</dbReference>
<keyword evidence="7" id="KW-0732">Signal</keyword>
<dbReference type="EMBL" id="UAUU01000009">
    <property type="protein sequence ID" value="SPZ88632.1"/>
    <property type="molecule type" value="Genomic_DNA"/>
</dbReference>
<name>A0A2X2J2V6_SPHMU</name>
<dbReference type="AlphaFoldDB" id="A0A2X2J2V6"/>
<dbReference type="InterPro" id="IPR049712">
    <property type="entry name" value="Poly_export"/>
</dbReference>
<organism evidence="17 18">
    <name type="scientific">Sphingobacterium multivorum</name>
    <dbReference type="NCBI Taxonomy" id="28454"/>
    <lineage>
        <taxon>Bacteria</taxon>
        <taxon>Pseudomonadati</taxon>
        <taxon>Bacteroidota</taxon>
        <taxon>Sphingobacteriia</taxon>
        <taxon>Sphingobacteriales</taxon>
        <taxon>Sphingobacteriaceae</taxon>
        <taxon>Sphingobacterium</taxon>
    </lineage>
</organism>
<keyword evidence="8" id="KW-0625">Polysaccharide transport</keyword>
<evidence type="ECO:0000256" key="5">
    <source>
        <dbReference type="ARBA" id="ARBA00022597"/>
    </source>
</evidence>
<evidence type="ECO:0000256" key="1">
    <source>
        <dbReference type="ARBA" id="ARBA00004571"/>
    </source>
</evidence>
<keyword evidence="4" id="KW-1134">Transmembrane beta strand</keyword>
<evidence type="ECO:0000256" key="7">
    <source>
        <dbReference type="ARBA" id="ARBA00022729"/>
    </source>
</evidence>
<protein>
    <submittedName>
        <fullName evidence="17">Polysaccharide export protein Wza</fullName>
    </submittedName>
</protein>
<evidence type="ECO:0000259" key="15">
    <source>
        <dbReference type="Pfam" id="PF02563"/>
    </source>
</evidence>
<dbReference type="GO" id="GO:0015288">
    <property type="term" value="F:porin activity"/>
    <property type="evidence" value="ECO:0007669"/>
    <property type="project" value="UniProtKB-KW"/>
</dbReference>
<evidence type="ECO:0000256" key="12">
    <source>
        <dbReference type="ARBA" id="ARBA00023139"/>
    </source>
</evidence>
<comment type="subcellular location">
    <subcellularLocation>
        <location evidence="1">Cell outer membrane</location>
        <topology evidence="1">Multi-pass membrane protein</topology>
    </subcellularLocation>
</comment>
<keyword evidence="5" id="KW-0762">Sugar transport</keyword>
<evidence type="ECO:0000256" key="3">
    <source>
        <dbReference type="ARBA" id="ARBA00022448"/>
    </source>
</evidence>
<dbReference type="PANTHER" id="PTHR33619:SF3">
    <property type="entry name" value="POLYSACCHARIDE EXPORT PROTEIN GFCE-RELATED"/>
    <property type="match status" value="1"/>
</dbReference>
<evidence type="ECO:0000256" key="4">
    <source>
        <dbReference type="ARBA" id="ARBA00022452"/>
    </source>
</evidence>
<dbReference type="RefSeq" id="WP_112375396.1">
    <property type="nucleotide sequence ID" value="NZ_CP069793.1"/>
</dbReference>
<evidence type="ECO:0000313" key="17">
    <source>
        <dbReference type="EMBL" id="SPZ88632.1"/>
    </source>
</evidence>
<dbReference type="Gene3D" id="3.10.560.10">
    <property type="entry name" value="Outer membrane lipoprotein wza domain like"/>
    <property type="match status" value="1"/>
</dbReference>
<dbReference type="GO" id="GO:0015159">
    <property type="term" value="F:polysaccharide transmembrane transporter activity"/>
    <property type="evidence" value="ECO:0007669"/>
    <property type="project" value="InterPro"/>
</dbReference>
<evidence type="ECO:0000256" key="6">
    <source>
        <dbReference type="ARBA" id="ARBA00022692"/>
    </source>
</evidence>
<keyword evidence="12" id="KW-0564">Palmitate</keyword>
<proteinExistence type="inferred from homology"/>
<feature type="domain" description="SLBB" evidence="16">
    <location>
        <begin position="149"/>
        <end position="227"/>
    </location>
</feature>
<dbReference type="GeneID" id="97183448"/>
<keyword evidence="14" id="KW-0449">Lipoprotein</keyword>
<dbReference type="GO" id="GO:0046930">
    <property type="term" value="C:pore complex"/>
    <property type="evidence" value="ECO:0007669"/>
    <property type="project" value="UniProtKB-KW"/>
</dbReference>
<keyword evidence="13" id="KW-0998">Cell outer membrane</keyword>
<keyword evidence="6" id="KW-0812">Transmembrane</keyword>
<keyword evidence="3" id="KW-0813">Transport</keyword>
<dbReference type="InterPro" id="IPR054765">
    <property type="entry name" value="SLBB_dom"/>
</dbReference>
<dbReference type="GO" id="GO:0006811">
    <property type="term" value="P:monoatomic ion transport"/>
    <property type="evidence" value="ECO:0007669"/>
    <property type="project" value="UniProtKB-KW"/>
</dbReference>
<evidence type="ECO:0000259" key="16">
    <source>
        <dbReference type="Pfam" id="PF22461"/>
    </source>
</evidence>
<dbReference type="Pfam" id="PF02563">
    <property type="entry name" value="Poly_export"/>
    <property type="match status" value="1"/>
</dbReference>
<sequence length="264" mass="29210">MNKVLLGLCLLGMLVFNSCKIRKIVYVKDMEPNAAYAIPEITPLKIQKGDRLSIIISAKKAELAAPFNDALGAYRVSNNGEVMTGTNQSALIERGYLVNNEGNIEFPVFGNLAVENKSLAEIRTMIAKRLKDEKYIADPIIKVELMNMKINMLGEVGNGVLNVPDSRINLLEAIAQQGGVSKNAATDRVMVIREENGVRKMYVNDIESKDIFNSPTFQLKQNDIVYVQPRDGQVTVKSDNTWRVIGIMTGFVSLIVSFVAIATR</sequence>
<keyword evidence="11" id="KW-0472">Membrane</keyword>
<evidence type="ECO:0000256" key="2">
    <source>
        <dbReference type="ARBA" id="ARBA00009450"/>
    </source>
</evidence>
<comment type="similarity">
    <text evidence="2">Belongs to the BexD/CtrA/VexA family.</text>
</comment>